<dbReference type="PRINTS" id="PR00344">
    <property type="entry name" value="BCTRLSENSOR"/>
</dbReference>
<dbReference type="SUPFAM" id="SSF47384">
    <property type="entry name" value="Homodimeric domain of signal transducing histidine kinase"/>
    <property type="match status" value="1"/>
</dbReference>
<dbReference type="InterPro" id="IPR011006">
    <property type="entry name" value="CheY-like_superfamily"/>
</dbReference>
<dbReference type="InterPro" id="IPR003594">
    <property type="entry name" value="HATPase_dom"/>
</dbReference>
<evidence type="ECO:0000256" key="3">
    <source>
        <dbReference type="ARBA" id="ARBA00022553"/>
    </source>
</evidence>
<dbReference type="PROSITE" id="PS50110">
    <property type="entry name" value="RESPONSE_REGULATORY"/>
    <property type="match status" value="1"/>
</dbReference>
<dbReference type="Gene3D" id="2.10.70.100">
    <property type="match status" value="1"/>
</dbReference>
<dbReference type="InterPro" id="IPR035965">
    <property type="entry name" value="PAS-like_dom_sf"/>
</dbReference>
<dbReference type="EC" id="2.7.13.3" evidence="2"/>
<accession>A0A110B763</accession>
<dbReference type="Pfam" id="PF08447">
    <property type="entry name" value="PAS_3"/>
    <property type="match status" value="2"/>
</dbReference>
<dbReference type="FunFam" id="3.30.565.10:FF:000010">
    <property type="entry name" value="Sensor histidine kinase RcsC"/>
    <property type="match status" value="1"/>
</dbReference>
<reference evidence="12" key="1">
    <citation type="submission" date="2016-02" db="EMBL/GenBank/DDBJ databases">
        <title>Halorhodospira halochloris DSM-1059 complete genome, version 2.</title>
        <authorList>
            <person name="Tsukatani Y."/>
        </authorList>
    </citation>
    <scope>NUCLEOTIDE SEQUENCE</scope>
    <source>
        <strain evidence="12">DSM 1059</strain>
    </source>
</reference>
<evidence type="ECO:0000256" key="5">
    <source>
        <dbReference type="ARBA" id="ARBA00022777"/>
    </source>
</evidence>
<feature type="domain" description="PAC" evidence="11">
    <location>
        <begin position="94"/>
        <end position="146"/>
    </location>
</feature>
<dbReference type="GO" id="GO:0006355">
    <property type="term" value="P:regulation of DNA-templated transcription"/>
    <property type="evidence" value="ECO:0007669"/>
    <property type="project" value="InterPro"/>
</dbReference>
<dbReference type="PROSITE" id="PS50113">
    <property type="entry name" value="PAC"/>
    <property type="match status" value="2"/>
</dbReference>
<gene>
    <name evidence="12" type="ORF">HH1059_13240</name>
</gene>
<dbReference type="SUPFAM" id="SSF55874">
    <property type="entry name" value="ATPase domain of HSP90 chaperone/DNA topoisomerase II/histidine kinase"/>
    <property type="match status" value="1"/>
</dbReference>
<dbReference type="Gene3D" id="3.30.450.20">
    <property type="entry name" value="PAS domain"/>
    <property type="match status" value="3"/>
</dbReference>
<sequence>MHNRNYPGSTENESRELQLQLLNGLAEGVVGIDLSGNFSFLNPAACRMLGFADEHEAIGLHAHSTTHYKRADGSPFPEQECPIYQVQRTGETLQAWDDLFWRQDGSCFPVRVFASPLYGSDNQLHGIVVSFQDLTEKIEQERRYQIAQQAGGVGIWEYYPKQDKIFYDEGTWQLLGYSPHTQNSYFSFATWRDLIHPDDLAQAEPVISSSIATGQQFSLELRYWHAQQYWHWVQARGQAVEFYADNTPKRLMGAHVDIHRLKETEQALRQREQQFTEAKQIARLGNWVSDFVTKRIEWSDEIYDIFGMSQDEWEATHEAFMSAVHPEDRDKVQAALDASIRDGAKYDVEHRVLRPDGSIATVQEIGRTIHDEHGNPLRMVGTVQDITEMRALRDANRAKTQFLNAVSHDLRTPLNAVIGFADILEQTDLDEQQRQYLQLCQSGARRLNELIDTLLDLARLERGNLELSKETFSLHRCVEDLEKLLRLQAEEKNLDLTCTIDPQIPAWVYGDRVRFTQVFQNLVSNAIKFCQAGSVQAAVKQAERESYVTVTVTDSGPGIAAEDHKAIFEAFRQAGNETSRSQGSGLGLSICKELVSLMGGEIDLHSEVGVGSTFTFTVYLPQSQSPTHQATHNKPPRKDTGTASAHVLVADDEPTNTLLLQAMLERRGLRVSIARDGQQALEFWQDYAPDLLIFDLQMPAIGGFQLIAKIREREQALELPRTPAVLCTANSAESIYRESFNCGYDEILTKPISHDSITALLHRVLSLNHTNARQ</sequence>
<dbReference type="AlphaFoldDB" id="A0A110B763"/>
<dbReference type="CDD" id="cd17546">
    <property type="entry name" value="REC_hyHK_CKI1_RcsC-like"/>
    <property type="match status" value="1"/>
</dbReference>
<feature type="domain" description="PAC" evidence="11">
    <location>
        <begin position="346"/>
        <end position="398"/>
    </location>
</feature>
<feature type="domain" description="PAS" evidence="10">
    <location>
        <begin position="14"/>
        <end position="54"/>
    </location>
</feature>
<evidence type="ECO:0000256" key="6">
    <source>
        <dbReference type="ARBA" id="ARBA00023012"/>
    </source>
</evidence>
<dbReference type="SMART" id="SM00388">
    <property type="entry name" value="HisKA"/>
    <property type="match status" value="1"/>
</dbReference>
<dbReference type="SMART" id="SM00387">
    <property type="entry name" value="HATPase_c"/>
    <property type="match status" value="1"/>
</dbReference>
<dbReference type="EMBL" id="AP017372">
    <property type="protein sequence ID" value="BAU58033.1"/>
    <property type="molecule type" value="Genomic_DNA"/>
</dbReference>
<dbReference type="Pfam" id="PF00072">
    <property type="entry name" value="Response_reg"/>
    <property type="match status" value="1"/>
</dbReference>
<evidence type="ECO:0000259" key="11">
    <source>
        <dbReference type="PROSITE" id="PS50113"/>
    </source>
</evidence>
<dbReference type="Proteomes" id="UP000218890">
    <property type="component" value="Chromosome"/>
</dbReference>
<dbReference type="InterPro" id="IPR013767">
    <property type="entry name" value="PAS_fold"/>
</dbReference>
<evidence type="ECO:0000259" key="9">
    <source>
        <dbReference type="PROSITE" id="PS50110"/>
    </source>
</evidence>
<feature type="domain" description="Response regulatory" evidence="9">
    <location>
        <begin position="646"/>
        <end position="765"/>
    </location>
</feature>
<evidence type="ECO:0000256" key="4">
    <source>
        <dbReference type="ARBA" id="ARBA00022679"/>
    </source>
</evidence>
<evidence type="ECO:0000256" key="1">
    <source>
        <dbReference type="ARBA" id="ARBA00000085"/>
    </source>
</evidence>
<evidence type="ECO:0000256" key="7">
    <source>
        <dbReference type="PROSITE-ProRule" id="PRU00169"/>
    </source>
</evidence>
<dbReference type="Pfam" id="PF00512">
    <property type="entry name" value="HisKA"/>
    <property type="match status" value="1"/>
</dbReference>
<keyword evidence="6" id="KW-0902">Two-component regulatory system</keyword>
<feature type="modified residue" description="4-aspartylphosphate" evidence="7">
    <location>
        <position position="695"/>
    </location>
</feature>
<evidence type="ECO:0000313" key="13">
    <source>
        <dbReference type="Proteomes" id="UP000218890"/>
    </source>
</evidence>
<dbReference type="KEGG" id="hhk:HH1059_13240"/>
<organism evidence="12 13">
    <name type="scientific">Halorhodospira halochloris</name>
    <name type="common">Ectothiorhodospira halochloris</name>
    <dbReference type="NCBI Taxonomy" id="1052"/>
    <lineage>
        <taxon>Bacteria</taxon>
        <taxon>Pseudomonadati</taxon>
        <taxon>Pseudomonadota</taxon>
        <taxon>Gammaproteobacteria</taxon>
        <taxon>Chromatiales</taxon>
        <taxon>Ectothiorhodospiraceae</taxon>
        <taxon>Halorhodospira</taxon>
    </lineage>
</organism>
<evidence type="ECO:0000259" key="8">
    <source>
        <dbReference type="PROSITE" id="PS50109"/>
    </source>
</evidence>
<dbReference type="InterPro" id="IPR000014">
    <property type="entry name" value="PAS"/>
</dbReference>
<dbReference type="InterPro" id="IPR003661">
    <property type="entry name" value="HisK_dim/P_dom"/>
</dbReference>
<dbReference type="InterPro" id="IPR000700">
    <property type="entry name" value="PAS-assoc_C"/>
</dbReference>
<dbReference type="SUPFAM" id="SSF55785">
    <property type="entry name" value="PYP-like sensor domain (PAS domain)"/>
    <property type="match status" value="3"/>
</dbReference>
<evidence type="ECO:0000256" key="2">
    <source>
        <dbReference type="ARBA" id="ARBA00012438"/>
    </source>
</evidence>
<protein>
    <recommendedName>
        <fullName evidence="2">histidine kinase</fullName>
        <ecNumber evidence="2">2.7.13.3</ecNumber>
    </recommendedName>
</protein>
<dbReference type="InterPro" id="IPR004358">
    <property type="entry name" value="Sig_transdc_His_kin-like_C"/>
</dbReference>
<keyword evidence="5" id="KW-0418">Kinase</keyword>
<dbReference type="SMART" id="SM00086">
    <property type="entry name" value="PAC"/>
    <property type="match status" value="3"/>
</dbReference>
<dbReference type="PROSITE" id="PS50109">
    <property type="entry name" value="HIS_KIN"/>
    <property type="match status" value="1"/>
</dbReference>
<dbReference type="Gene3D" id="1.10.287.130">
    <property type="match status" value="1"/>
</dbReference>
<name>A0A110B763_HALHR</name>
<dbReference type="InterPro" id="IPR001789">
    <property type="entry name" value="Sig_transdc_resp-reg_receiver"/>
</dbReference>
<dbReference type="OrthoDB" id="5555106at2"/>
<dbReference type="Gene3D" id="3.40.50.2300">
    <property type="match status" value="1"/>
</dbReference>
<dbReference type="SMART" id="SM00448">
    <property type="entry name" value="REC"/>
    <property type="match status" value="1"/>
</dbReference>
<dbReference type="PANTHER" id="PTHR43047:SF72">
    <property type="entry name" value="OSMOSENSING HISTIDINE PROTEIN KINASE SLN1"/>
    <property type="match status" value="1"/>
</dbReference>
<dbReference type="GO" id="GO:0009927">
    <property type="term" value="F:histidine phosphotransfer kinase activity"/>
    <property type="evidence" value="ECO:0007669"/>
    <property type="project" value="TreeGrafter"/>
</dbReference>
<dbReference type="GO" id="GO:0000155">
    <property type="term" value="F:phosphorelay sensor kinase activity"/>
    <property type="evidence" value="ECO:0007669"/>
    <property type="project" value="InterPro"/>
</dbReference>
<evidence type="ECO:0000313" key="12">
    <source>
        <dbReference type="EMBL" id="BAU58033.1"/>
    </source>
</evidence>
<comment type="catalytic activity">
    <reaction evidence="1">
        <text>ATP + protein L-histidine = ADP + protein N-phospho-L-histidine.</text>
        <dbReference type="EC" id="2.7.13.3"/>
    </reaction>
</comment>
<dbReference type="SMART" id="SM00091">
    <property type="entry name" value="PAS"/>
    <property type="match status" value="3"/>
</dbReference>
<dbReference type="Pfam" id="PF02518">
    <property type="entry name" value="HATPase_c"/>
    <property type="match status" value="1"/>
</dbReference>
<dbReference type="NCBIfam" id="TIGR00229">
    <property type="entry name" value="sensory_box"/>
    <property type="match status" value="2"/>
</dbReference>
<dbReference type="RefSeq" id="WP_096409417.1">
    <property type="nucleotide sequence ID" value="NZ_AP017372.2"/>
</dbReference>
<dbReference type="InterPro" id="IPR001610">
    <property type="entry name" value="PAC"/>
</dbReference>
<dbReference type="CDD" id="cd00130">
    <property type="entry name" value="PAS"/>
    <property type="match status" value="3"/>
</dbReference>
<dbReference type="CDD" id="cd16922">
    <property type="entry name" value="HATPase_EvgS-ArcB-TorS-like"/>
    <property type="match status" value="1"/>
</dbReference>
<dbReference type="PROSITE" id="PS50112">
    <property type="entry name" value="PAS"/>
    <property type="match status" value="2"/>
</dbReference>
<dbReference type="GO" id="GO:0005886">
    <property type="term" value="C:plasma membrane"/>
    <property type="evidence" value="ECO:0007669"/>
    <property type="project" value="TreeGrafter"/>
</dbReference>
<dbReference type="InterPro" id="IPR013655">
    <property type="entry name" value="PAS_fold_3"/>
</dbReference>
<dbReference type="FunFam" id="1.10.287.130:FF:000001">
    <property type="entry name" value="Two-component sensor histidine kinase"/>
    <property type="match status" value="1"/>
</dbReference>
<dbReference type="Pfam" id="PF00989">
    <property type="entry name" value="PAS"/>
    <property type="match status" value="1"/>
</dbReference>
<dbReference type="PANTHER" id="PTHR43047">
    <property type="entry name" value="TWO-COMPONENT HISTIDINE PROTEIN KINASE"/>
    <property type="match status" value="1"/>
</dbReference>
<keyword evidence="4" id="KW-0808">Transferase</keyword>
<keyword evidence="13" id="KW-1185">Reference proteome</keyword>
<dbReference type="SUPFAM" id="SSF52172">
    <property type="entry name" value="CheY-like"/>
    <property type="match status" value="1"/>
</dbReference>
<feature type="domain" description="PAS" evidence="10">
    <location>
        <begin position="271"/>
        <end position="343"/>
    </location>
</feature>
<dbReference type="InterPro" id="IPR005467">
    <property type="entry name" value="His_kinase_dom"/>
</dbReference>
<dbReference type="Gene3D" id="3.30.565.10">
    <property type="entry name" value="Histidine kinase-like ATPase, C-terminal domain"/>
    <property type="match status" value="1"/>
</dbReference>
<dbReference type="CDD" id="cd00082">
    <property type="entry name" value="HisKA"/>
    <property type="match status" value="1"/>
</dbReference>
<dbReference type="InterPro" id="IPR036890">
    <property type="entry name" value="HATPase_C_sf"/>
</dbReference>
<keyword evidence="3 7" id="KW-0597">Phosphoprotein</keyword>
<proteinExistence type="predicted"/>
<feature type="domain" description="Histidine kinase" evidence="8">
    <location>
        <begin position="405"/>
        <end position="622"/>
    </location>
</feature>
<evidence type="ECO:0000259" key="10">
    <source>
        <dbReference type="PROSITE" id="PS50112"/>
    </source>
</evidence>
<dbReference type="InterPro" id="IPR036097">
    <property type="entry name" value="HisK_dim/P_sf"/>
</dbReference>